<dbReference type="EC" id="4.2.1.-" evidence="3"/>
<reference evidence="4" key="1">
    <citation type="journal article" date="2019" name="Int. J. Syst. Evol. Microbiol.">
        <title>The Global Catalogue of Microorganisms (GCM) 10K type strain sequencing project: providing services to taxonomists for standard genome sequencing and annotation.</title>
        <authorList>
            <consortium name="The Broad Institute Genomics Platform"/>
            <consortium name="The Broad Institute Genome Sequencing Center for Infectious Disease"/>
            <person name="Wu L."/>
            <person name="Ma J."/>
        </authorList>
    </citation>
    <scope>NUCLEOTIDE SEQUENCE [LARGE SCALE GENOMIC DNA]</scope>
    <source>
        <strain evidence="4">KCTC 42742</strain>
    </source>
</reference>
<name>A0ABV7RLV6_9NEIS</name>
<protein>
    <submittedName>
        <fullName evidence="3">3-hydroxyacyl-ACP dehydratase FabZ family protein</fullName>
        <ecNumber evidence="3">4.2.1.-</ecNumber>
    </submittedName>
</protein>
<feature type="domain" description="ApeI dehydratase-like" evidence="2">
    <location>
        <begin position="43"/>
        <end position="127"/>
    </location>
</feature>
<dbReference type="InterPro" id="IPR029069">
    <property type="entry name" value="HotDog_dom_sf"/>
</dbReference>
<comment type="caution">
    <text evidence="3">The sequence shown here is derived from an EMBL/GenBank/DDBJ whole genome shotgun (WGS) entry which is preliminary data.</text>
</comment>
<organism evidence="3 4">
    <name type="scientific">Vogesella facilis</name>
    <dbReference type="NCBI Taxonomy" id="1655232"/>
    <lineage>
        <taxon>Bacteria</taxon>
        <taxon>Pseudomonadati</taxon>
        <taxon>Pseudomonadota</taxon>
        <taxon>Betaproteobacteria</taxon>
        <taxon>Neisseriales</taxon>
        <taxon>Chromobacteriaceae</taxon>
        <taxon>Vogesella</taxon>
    </lineage>
</organism>
<dbReference type="InterPro" id="IPR013114">
    <property type="entry name" value="FabA_FabZ"/>
</dbReference>
<evidence type="ECO:0000313" key="3">
    <source>
        <dbReference type="EMBL" id="MFC3533853.1"/>
    </source>
</evidence>
<keyword evidence="1 3" id="KW-0456">Lyase</keyword>
<dbReference type="Proteomes" id="UP001595741">
    <property type="component" value="Unassembled WGS sequence"/>
</dbReference>
<proteinExistence type="predicted"/>
<evidence type="ECO:0000259" key="2">
    <source>
        <dbReference type="Pfam" id="PF22818"/>
    </source>
</evidence>
<dbReference type="PANTHER" id="PTHR30272:SF1">
    <property type="entry name" value="3-HYDROXYACYL-[ACYL-CARRIER-PROTEIN] DEHYDRATASE"/>
    <property type="match status" value="1"/>
</dbReference>
<sequence>MSGQGYTYPIQLQRGDIEQLLPHRGAIFVCQRLTIDGPHQFHGTASWPHDHAVIEGHFPGMPIVPGVLLIETMAQLAGAGLLAGDPYVKTLPEDSVGVLAAVRNCWFKQPVLPGQEVEFAINCRQMAPLLVQISAQVKVAEQDVAKLEVALAYAPRSQLQAASSASS</sequence>
<gene>
    <name evidence="3" type="ORF">ACFOLG_16935</name>
</gene>
<dbReference type="Pfam" id="PF22818">
    <property type="entry name" value="ApeI-like"/>
    <property type="match status" value="1"/>
</dbReference>
<evidence type="ECO:0000313" key="4">
    <source>
        <dbReference type="Proteomes" id="UP001595741"/>
    </source>
</evidence>
<dbReference type="SUPFAM" id="SSF54637">
    <property type="entry name" value="Thioesterase/thiol ester dehydrase-isomerase"/>
    <property type="match status" value="1"/>
</dbReference>
<dbReference type="Gene3D" id="3.10.129.10">
    <property type="entry name" value="Hotdog Thioesterase"/>
    <property type="match status" value="1"/>
</dbReference>
<dbReference type="RefSeq" id="WP_386094152.1">
    <property type="nucleotide sequence ID" value="NZ_JBHRXN010000036.1"/>
</dbReference>
<dbReference type="GO" id="GO:0016829">
    <property type="term" value="F:lyase activity"/>
    <property type="evidence" value="ECO:0007669"/>
    <property type="project" value="UniProtKB-KW"/>
</dbReference>
<dbReference type="PANTHER" id="PTHR30272">
    <property type="entry name" value="3-HYDROXYACYL-[ACYL-CARRIER-PROTEIN] DEHYDRATASE"/>
    <property type="match status" value="1"/>
</dbReference>
<dbReference type="EMBL" id="JBHRXN010000036">
    <property type="protein sequence ID" value="MFC3533853.1"/>
    <property type="molecule type" value="Genomic_DNA"/>
</dbReference>
<keyword evidence="4" id="KW-1185">Reference proteome</keyword>
<accession>A0ABV7RLV6</accession>
<evidence type="ECO:0000256" key="1">
    <source>
        <dbReference type="ARBA" id="ARBA00023239"/>
    </source>
</evidence>
<dbReference type="InterPro" id="IPR054545">
    <property type="entry name" value="ApeI-like"/>
</dbReference>